<dbReference type="GO" id="GO:0003677">
    <property type="term" value="F:DNA binding"/>
    <property type="evidence" value="ECO:0007669"/>
    <property type="project" value="UniProtKB-KW"/>
</dbReference>
<dbReference type="SMART" id="SM00530">
    <property type="entry name" value="HTH_XRE"/>
    <property type="match status" value="1"/>
</dbReference>
<dbReference type="SUPFAM" id="SSF47413">
    <property type="entry name" value="lambda repressor-like DNA-binding domains"/>
    <property type="match status" value="1"/>
</dbReference>
<evidence type="ECO:0000313" key="3">
    <source>
        <dbReference type="Proteomes" id="UP000553981"/>
    </source>
</evidence>
<accession>A0A7Y0UG57</accession>
<dbReference type="PANTHER" id="PTHR46558">
    <property type="entry name" value="TRACRIPTIONAL REGULATORY PROTEIN-RELATED-RELATED"/>
    <property type="match status" value="1"/>
</dbReference>
<dbReference type="InterPro" id="IPR001387">
    <property type="entry name" value="Cro/C1-type_HTH"/>
</dbReference>
<dbReference type="PROSITE" id="PS50943">
    <property type="entry name" value="HTH_CROC1"/>
    <property type="match status" value="1"/>
</dbReference>
<dbReference type="InterPro" id="IPR010982">
    <property type="entry name" value="Lambda_DNA-bd_dom_sf"/>
</dbReference>
<dbReference type="CDD" id="cd00093">
    <property type="entry name" value="HTH_XRE"/>
    <property type="match status" value="1"/>
</dbReference>
<dbReference type="Gene3D" id="1.10.260.40">
    <property type="entry name" value="lambda repressor-like DNA-binding domains"/>
    <property type="match status" value="1"/>
</dbReference>
<dbReference type="Proteomes" id="UP000553981">
    <property type="component" value="Unassembled WGS sequence"/>
</dbReference>
<dbReference type="EMBL" id="JABCUI010000001">
    <property type="protein sequence ID" value="NMW86700.1"/>
    <property type="molecule type" value="Genomic_DNA"/>
</dbReference>
<keyword evidence="1" id="KW-0238">DNA-binding</keyword>
<name>A0A7Y0UG57_9ACTO</name>
<comment type="caution">
    <text evidence="2">The sequence shown here is derived from an EMBL/GenBank/DDBJ whole genome shotgun (WGS) entry which is preliminary data.</text>
</comment>
<evidence type="ECO:0000256" key="1">
    <source>
        <dbReference type="ARBA" id="ARBA00023125"/>
    </source>
</evidence>
<organism evidence="2 3">
    <name type="scientific">Mobiluncus curtisii</name>
    <dbReference type="NCBI Taxonomy" id="2051"/>
    <lineage>
        <taxon>Bacteria</taxon>
        <taxon>Bacillati</taxon>
        <taxon>Actinomycetota</taxon>
        <taxon>Actinomycetes</taxon>
        <taxon>Actinomycetales</taxon>
        <taxon>Actinomycetaceae</taxon>
        <taxon>Mobiluncus</taxon>
    </lineage>
</organism>
<gene>
    <name evidence="2" type="ORF">HHJ67_02880</name>
</gene>
<evidence type="ECO:0000313" key="2">
    <source>
        <dbReference type="EMBL" id="NMW86700.1"/>
    </source>
</evidence>
<reference evidence="2 3" key="1">
    <citation type="submission" date="2020-04" db="EMBL/GenBank/DDBJ databases">
        <title>Antimicrobial susceptibility and clonality of vaginal-derived multi-drug resistant Mobiluncus isolates in China.</title>
        <authorList>
            <person name="Zhang X."/>
        </authorList>
    </citation>
    <scope>NUCLEOTIDE SEQUENCE [LARGE SCALE GENOMIC DNA]</scope>
    <source>
        <strain evidence="2 3">19</strain>
    </source>
</reference>
<dbReference type="AlphaFoldDB" id="A0A7Y0UG57"/>
<dbReference type="Pfam" id="PF01381">
    <property type="entry name" value="HTH_3"/>
    <property type="match status" value="1"/>
</dbReference>
<dbReference type="PANTHER" id="PTHR46558:SF3">
    <property type="entry name" value="TRANSCRIPTIONAL REGULATOR"/>
    <property type="match status" value="1"/>
</dbReference>
<protein>
    <submittedName>
        <fullName evidence="2">Helix-turn-helix transcriptional regulator</fullName>
    </submittedName>
</protein>
<sequence length="112" mass="12827">MQARLTAHAAMRGVSCHIYLTLREISWILFMSDIFDIYHCFAEEKSVIQKRNERMRAARKEAGLSQAELAKDVGATRQTICSIEASNYNPSLNLCKLICKKLGKTLDELFWD</sequence>
<proteinExistence type="predicted"/>